<reference evidence="2 3" key="1">
    <citation type="submission" date="2016-10" db="EMBL/GenBank/DDBJ databases">
        <authorList>
            <person name="de Groot N.N."/>
        </authorList>
    </citation>
    <scope>NUCLEOTIDE SEQUENCE [LARGE SCALE GENOMIC DNA]</scope>
    <source>
        <strain evidence="2 3">DSM 27842</strain>
    </source>
</reference>
<gene>
    <name evidence="2" type="ORF">SAMN04490248_1863</name>
</gene>
<name>A0A1H8WN19_9RHOB</name>
<dbReference type="EMBL" id="FODS01000086">
    <property type="protein sequence ID" value="SEP28903.1"/>
    <property type="molecule type" value="Genomic_DNA"/>
</dbReference>
<dbReference type="Proteomes" id="UP000198893">
    <property type="component" value="Unassembled WGS sequence"/>
</dbReference>
<evidence type="ECO:0000313" key="2">
    <source>
        <dbReference type="EMBL" id="SEP28903.1"/>
    </source>
</evidence>
<proteinExistence type="predicted"/>
<protein>
    <submittedName>
        <fullName evidence="2">Uncharacterized protein</fullName>
    </submittedName>
</protein>
<keyword evidence="3" id="KW-1185">Reference proteome</keyword>
<dbReference type="STRING" id="569882.SAMN04490248_1863"/>
<organism evidence="2 3">
    <name type="scientific">Salinihabitans flavidus</name>
    <dbReference type="NCBI Taxonomy" id="569882"/>
    <lineage>
        <taxon>Bacteria</taxon>
        <taxon>Pseudomonadati</taxon>
        <taxon>Pseudomonadota</taxon>
        <taxon>Alphaproteobacteria</taxon>
        <taxon>Rhodobacterales</taxon>
        <taxon>Roseobacteraceae</taxon>
        <taxon>Salinihabitans</taxon>
    </lineage>
</organism>
<accession>A0A1H8WN19</accession>
<sequence>TEKIWGLIRKEGAGHAAPEPEEAEPESGAPAAKTRSTKKGQAGGTKESKAAGDGAQAGLPGTGETADPDAAAGGA</sequence>
<dbReference type="RefSeq" id="WP_217639365.1">
    <property type="nucleotide sequence ID" value="NZ_FODS01000086.1"/>
</dbReference>
<feature type="non-terminal residue" evidence="2">
    <location>
        <position position="1"/>
    </location>
</feature>
<evidence type="ECO:0000256" key="1">
    <source>
        <dbReference type="SAM" id="MobiDB-lite"/>
    </source>
</evidence>
<dbReference type="AlphaFoldDB" id="A0A1H8WN19"/>
<evidence type="ECO:0000313" key="3">
    <source>
        <dbReference type="Proteomes" id="UP000198893"/>
    </source>
</evidence>
<feature type="region of interest" description="Disordered" evidence="1">
    <location>
        <begin position="1"/>
        <end position="75"/>
    </location>
</feature>
<feature type="compositionally biased region" description="Basic and acidic residues" evidence="1">
    <location>
        <begin position="1"/>
        <end position="13"/>
    </location>
</feature>